<feature type="transmembrane region" description="Helical" evidence="2">
    <location>
        <begin position="126"/>
        <end position="149"/>
    </location>
</feature>
<dbReference type="EMBL" id="JBFBLL010000001">
    <property type="protein sequence ID" value="MEV8156836.1"/>
    <property type="molecule type" value="Genomic_DNA"/>
</dbReference>
<comment type="caution">
    <text evidence="3">The sequence shown here is derived from an EMBL/GenBank/DDBJ whole genome shotgun (WGS) entry which is preliminary data.</text>
</comment>
<dbReference type="Proteomes" id="UP001553031">
    <property type="component" value="Unassembled WGS sequence"/>
</dbReference>
<accession>A0ABV3KA79</accession>
<dbReference type="PANTHER" id="PTHR43057">
    <property type="entry name" value="ARSENITE EFFLUX TRANSPORTER"/>
    <property type="match status" value="1"/>
</dbReference>
<dbReference type="Gene3D" id="1.20.1530.20">
    <property type="match status" value="1"/>
</dbReference>
<keyword evidence="2" id="KW-1133">Transmembrane helix</keyword>
<organism evidence="3 4">
    <name type="scientific">Kocuria salsicia</name>
    <dbReference type="NCBI Taxonomy" id="664639"/>
    <lineage>
        <taxon>Bacteria</taxon>
        <taxon>Bacillati</taxon>
        <taxon>Actinomycetota</taxon>
        <taxon>Actinomycetes</taxon>
        <taxon>Micrococcales</taxon>
        <taxon>Micrococcaceae</taxon>
        <taxon>Kocuria</taxon>
    </lineage>
</organism>
<dbReference type="InterPro" id="IPR038770">
    <property type="entry name" value="Na+/solute_symporter_sf"/>
</dbReference>
<feature type="transmembrane region" description="Helical" evidence="2">
    <location>
        <begin position="206"/>
        <end position="228"/>
    </location>
</feature>
<proteinExistence type="predicted"/>
<evidence type="ECO:0000256" key="1">
    <source>
        <dbReference type="ARBA" id="ARBA00022448"/>
    </source>
</evidence>
<feature type="transmembrane region" description="Helical" evidence="2">
    <location>
        <begin position="240"/>
        <end position="259"/>
    </location>
</feature>
<sequence>MNDWLQRHQVLLYLLAILVGAAAGWFVPGSGSLANPAVTPLLALLLYATFLGIPLRHLGRALRDWSFLGTVLALDFVLVPVVVLGLVHLFGIEGPLLTGALLVLLAPCVDYVIVFTGLAGGAVEKLLAAAPVLMLLQIPVLPLLLWLFLGPEAAASLHWGTFAWALLTLILVPLALAAATQWVTAQWTTARRATAPARLPCAWEGFVAAAMVPLMVLVLATVVASQIAGVGARVSELAPLVPLYAAFALVMTAVGWGVGRLALGPARERRAVLFTGVTRNSLVVLPLALALPGGSGLAPLAVVTQTLVELPVMVALVWAVPRLVPLRGAQRPGDGAEKLQVSSET</sequence>
<keyword evidence="4" id="KW-1185">Reference proteome</keyword>
<evidence type="ECO:0000256" key="2">
    <source>
        <dbReference type="SAM" id="Phobius"/>
    </source>
</evidence>
<protein>
    <submittedName>
        <fullName evidence="3">Bile acid:sodium symporter</fullName>
    </submittedName>
</protein>
<feature type="transmembrane region" description="Helical" evidence="2">
    <location>
        <begin position="96"/>
        <end position="119"/>
    </location>
</feature>
<gene>
    <name evidence="3" type="ORF">AB0O96_01300</name>
</gene>
<feature type="transmembrane region" description="Helical" evidence="2">
    <location>
        <begin position="65"/>
        <end position="90"/>
    </location>
</feature>
<keyword evidence="2" id="KW-0472">Membrane</keyword>
<dbReference type="InterPro" id="IPR004706">
    <property type="entry name" value="Arsenical-R_Acr3"/>
</dbReference>
<dbReference type="InterPro" id="IPR016833">
    <property type="entry name" value="Put_Na-Bile_cotransptr"/>
</dbReference>
<evidence type="ECO:0000313" key="4">
    <source>
        <dbReference type="Proteomes" id="UP001553031"/>
    </source>
</evidence>
<evidence type="ECO:0000313" key="3">
    <source>
        <dbReference type="EMBL" id="MEV8156836.1"/>
    </source>
</evidence>
<dbReference type="Pfam" id="PF13593">
    <property type="entry name" value="SBF_like"/>
    <property type="match status" value="1"/>
</dbReference>
<keyword evidence="2" id="KW-0812">Transmembrane</keyword>
<feature type="transmembrane region" description="Helical" evidence="2">
    <location>
        <begin position="10"/>
        <end position="27"/>
    </location>
</feature>
<name>A0ABV3KA79_9MICC</name>
<dbReference type="PANTHER" id="PTHR43057:SF1">
    <property type="entry name" value="ARSENICAL-RESISTANCE PROTEIN 3"/>
    <property type="match status" value="1"/>
</dbReference>
<dbReference type="RefSeq" id="WP_363783523.1">
    <property type="nucleotide sequence ID" value="NZ_JBFBLL010000001.1"/>
</dbReference>
<keyword evidence="1" id="KW-0813">Transport</keyword>
<feature type="transmembrane region" description="Helical" evidence="2">
    <location>
        <begin position="33"/>
        <end position="53"/>
    </location>
</feature>
<feature type="transmembrane region" description="Helical" evidence="2">
    <location>
        <begin position="161"/>
        <end position="185"/>
    </location>
</feature>
<reference evidence="3 4" key="1">
    <citation type="submission" date="2024-06" db="EMBL/GenBank/DDBJ databases">
        <title>The Natural Products Discovery Center: Release of the First 8490 Sequenced Strains for Exploring Actinobacteria Biosynthetic Diversity.</title>
        <authorList>
            <person name="Kalkreuter E."/>
            <person name="Kautsar S.A."/>
            <person name="Yang D."/>
            <person name="Bader C.D."/>
            <person name="Teijaro C.N."/>
            <person name="Fluegel L."/>
            <person name="Davis C.M."/>
            <person name="Simpson J.R."/>
            <person name="Lauterbach L."/>
            <person name="Steele A.D."/>
            <person name="Gui C."/>
            <person name="Meng S."/>
            <person name="Li G."/>
            <person name="Viehrig K."/>
            <person name="Ye F."/>
            <person name="Su P."/>
            <person name="Kiefer A.F."/>
            <person name="Nichols A."/>
            <person name="Cepeda A.J."/>
            <person name="Yan W."/>
            <person name="Fan B."/>
            <person name="Jiang Y."/>
            <person name="Adhikari A."/>
            <person name="Zheng C.-J."/>
            <person name="Schuster L."/>
            <person name="Cowan T.M."/>
            <person name="Smanski M.J."/>
            <person name="Chevrette M.G."/>
            <person name="De Carvalho L.P.S."/>
            <person name="Shen B."/>
        </authorList>
    </citation>
    <scope>NUCLEOTIDE SEQUENCE [LARGE SCALE GENOMIC DNA]</scope>
    <source>
        <strain evidence="3 4">NPDC079179</strain>
    </source>
</reference>